<organism evidence="6 7">
    <name type="scientific">Niastella vici</name>
    <dbReference type="NCBI Taxonomy" id="1703345"/>
    <lineage>
        <taxon>Bacteria</taxon>
        <taxon>Pseudomonadati</taxon>
        <taxon>Bacteroidota</taxon>
        <taxon>Chitinophagia</taxon>
        <taxon>Chitinophagales</taxon>
        <taxon>Chitinophagaceae</taxon>
        <taxon>Niastella</taxon>
    </lineage>
</organism>
<reference evidence="6 7" key="1">
    <citation type="submission" date="2016-03" db="EMBL/GenBank/DDBJ databases">
        <title>Niastella vici sp. nov., isolated from farmland soil.</title>
        <authorList>
            <person name="Chen L."/>
            <person name="Wang D."/>
            <person name="Yang S."/>
            <person name="Wang G."/>
        </authorList>
    </citation>
    <scope>NUCLEOTIDE SEQUENCE [LARGE SCALE GENOMIC DNA]</scope>
    <source>
        <strain evidence="6 7">DJ57</strain>
    </source>
</reference>
<dbReference type="Pfam" id="PF02737">
    <property type="entry name" value="3HCDH_N"/>
    <property type="match status" value="1"/>
</dbReference>
<comment type="caution">
    <text evidence="6">The sequence shown here is derived from an EMBL/GenBank/DDBJ whole genome shotgun (WGS) entry which is preliminary data.</text>
</comment>
<feature type="binding site" evidence="3">
    <location>
        <position position="34"/>
    </location>
    <ligand>
        <name>NAD(+)</name>
        <dbReference type="ChEBI" id="CHEBI:57540"/>
    </ligand>
</feature>
<keyword evidence="1" id="KW-0560">Oxidoreductase</keyword>
<sequence>MTGNKKIAVIGAGTMGTGLALNLAIFEYEVILIDADPQALQRAEAKIPGDLRLFRMMNSEKKWPTSAELLARIVFTTEYKELEDVRIVIENIPEDWNKKEALYRNIRGVFDPETLFAINTSCIAITRAAACFHRPQNVIGTHFMNPVPLKNFVEVITGYHTSEHTVNTIKTFLASFGKKCVVVKDYPGFVSNRLSHLFMNEAAFLLQDQVASPRDIDLIFTEGYGHAMGPLATADLIGLDTVVNSLEILCNSYQDPKFRCCPLLVKMVQAGMLGRKTGQGFFKYT</sequence>
<feature type="binding site" evidence="3">
    <location>
        <position position="94"/>
    </location>
    <ligand>
        <name>NAD(+)</name>
        <dbReference type="ChEBI" id="CHEBI:57540"/>
    </ligand>
</feature>
<evidence type="ECO:0000256" key="1">
    <source>
        <dbReference type="ARBA" id="ARBA00023002"/>
    </source>
</evidence>
<dbReference type="GO" id="GO:0006631">
    <property type="term" value="P:fatty acid metabolic process"/>
    <property type="evidence" value="ECO:0007669"/>
    <property type="project" value="InterPro"/>
</dbReference>
<dbReference type="InterPro" id="IPR022694">
    <property type="entry name" value="3-OHacyl-CoA_DH"/>
</dbReference>
<evidence type="ECO:0000259" key="4">
    <source>
        <dbReference type="Pfam" id="PF00725"/>
    </source>
</evidence>
<accession>A0A1V9FRX0</accession>
<dbReference type="SUPFAM" id="SSF51735">
    <property type="entry name" value="NAD(P)-binding Rossmann-fold domains"/>
    <property type="match status" value="1"/>
</dbReference>
<dbReference type="PANTHER" id="PTHR48075:SF5">
    <property type="entry name" value="3-HYDROXYBUTYRYL-COA DEHYDROGENASE"/>
    <property type="match status" value="1"/>
</dbReference>
<protein>
    <submittedName>
        <fullName evidence="6">3-hydroxybutyryl-CoA dehydrogenase</fullName>
    </submittedName>
</protein>
<dbReference type="InterPro" id="IPR036291">
    <property type="entry name" value="NAD(P)-bd_dom_sf"/>
</dbReference>
<feature type="binding site" evidence="3">
    <location>
        <position position="121"/>
    </location>
    <ligand>
        <name>NAD(+)</name>
        <dbReference type="ChEBI" id="CHEBI:57540"/>
    </ligand>
</feature>
<dbReference type="GO" id="GO:0016616">
    <property type="term" value="F:oxidoreductase activity, acting on the CH-OH group of donors, NAD or NADP as acceptor"/>
    <property type="evidence" value="ECO:0007669"/>
    <property type="project" value="InterPro"/>
</dbReference>
<feature type="domain" description="3-hydroxyacyl-CoA dehydrogenase NAD binding" evidence="5">
    <location>
        <begin position="6"/>
        <end position="185"/>
    </location>
</feature>
<dbReference type="InterPro" id="IPR006108">
    <property type="entry name" value="3HC_DH_C"/>
</dbReference>
<feature type="site" description="Important for catalytic activity" evidence="2">
    <location>
        <position position="142"/>
    </location>
</feature>
<feature type="binding site" evidence="3">
    <location>
        <position position="99"/>
    </location>
    <ligand>
        <name>NAD(+)</name>
        <dbReference type="ChEBI" id="CHEBI:57540"/>
    </ligand>
</feature>
<dbReference type="PIRSF" id="PIRSF000105">
    <property type="entry name" value="HCDH"/>
    <property type="match status" value="1"/>
</dbReference>
<dbReference type="STRING" id="1703345.A3860_05010"/>
<dbReference type="PANTHER" id="PTHR48075">
    <property type="entry name" value="3-HYDROXYACYL-COA DEHYDROGENASE FAMILY PROTEIN"/>
    <property type="match status" value="1"/>
</dbReference>
<dbReference type="AlphaFoldDB" id="A0A1V9FRX0"/>
<feature type="binding site" evidence="3">
    <location>
        <position position="276"/>
    </location>
    <ligand>
        <name>NAD(+)</name>
        <dbReference type="ChEBI" id="CHEBI:57540"/>
    </ligand>
</feature>
<dbReference type="Gene3D" id="1.10.1040.10">
    <property type="entry name" value="N-(1-d-carboxylethyl)-l-norvaline Dehydrogenase, domain 2"/>
    <property type="match status" value="1"/>
</dbReference>
<feature type="binding site" evidence="3">
    <location>
        <position position="145"/>
    </location>
    <ligand>
        <name>NAD(+)</name>
        <dbReference type="ChEBI" id="CHEBI:57540"/>
    </ligand>
</feature>
<evidence type="ECO:0000259" key="5">
    <source>
        <dbReference type="Pfam" id="PF02737"/>
    </source>
</evidence>
<evidence type="ECO:0000256" key="3">
    <source>
        <dbReference type="PIRSR" id="PIRSR000105-2"/>
    </source>
</evidence>
<evidence type="ECO:0000256" key="2">
    <source>
        <dbReference type="PIRSR" id="PIRSR000105-1"/>
    </source>
</evidence>
<dbReference type="SUPFAM" id="SSF48179">
    <property type="entry name" value="6-phosphogluconate dehydrogenase C-terminal domain-like"/>
    <property type="match status" value="1"/>
</dbReference>
<dbReference type="InterPro" id="IPR008927">
    <property type="entry name" value="6-PGluconate_DH-like_C_sf"/>
</dbReference>
<keyword evidence="3" id="KW-0520">NAD</keyword>
<keyword evidence="7" id="KW-1185">Reference proteome</keyword>
<dbReference type="Pfam" id="PF00725">
    <property type="entry name" value="3HCDH"/>
    <property type="match status" value="1"/>
</dbReference>
<dbReference type="Gene3D" id="3.40.50.720">
    <property type="entry name" value="NAD(P)-binding Rossmann-like Domain"/>
    <property type="match status" value="1"/>
</dbReference>
<dbReference type="Proteomes" id="UP000192796">
    <property type="component" value="Unassembled WGS sequence"/>
</dbReference>
<feature type="domain" description="3-hydroxyacyl-CoA dehydrogenase C-terminal" evidence="4">
    <location>
        <begin position="188"/>
        <end position="284"/>
    </location>
</feature>
<feature type="binding site" evidence="3">
    <location>
        <begin position="11"/>
        <end position="16"/>
    </location>
    <ligand>
        <name>NAD(+)</name>
        <dbReference type="ChEBI" id="CHEBI:57540"/>
    </ligand>
</feature>
<name>A0A1V9FRX0_9BACT</name>
<dbReference type="InterPro" id="IPR013328">
    <property type="entry name" value="6PGD_dom2"/>
</dbReference>
<dbReference type="OrthoDB" id="9771883at2"/>
<dbReference type="EMBL" id="LVYD01000058">
    <property type="protein sequence ID" value="OQP61080.1"/>
    <property type="molecule type" value="Genomic_DNA"/>
</dbReference>
<dbReference type="InterPro" id="IPR006176">
    <property type="entry name" value="3-OHacyl-CoA_DH_NAD-bd"/>
</dbReference>
<evidence type="ECO:0000313" key="7">
    <source>
        <dbReference type="Proteomes" id="UP000192796"/>
    </source>
</evidence>
<proteinExistence type="predicted"/>
<dbReference type="RefSeq" id="WP_081151316.1">
    <property type="nucleotide sequence ID" value="NZ_LVYD01000058.1"/>
</dbReference>
<dbReference type="GO" id="GO:0070403">
    <property type="term" value="F:NAD+ binding"/>
    <property type="evidence" value="ECO:0007669"/>
    <property type="project" value="InterPro"/>
</dbReference>
<evidence type="ECO:0000313" key="6">
    <source>
        <dbReference type="EMBL" id="OQP61080.1"/>
    </source>
</evidence>
<gene>
    <name evidence="6" type="ORF">A3860_05010</name>
</gene>